<keyword evidence="2" id="KW-1185">Reference proteome</keyword>
<protein>
    <submittedName>
        <fullName evidence="1">Uncharacterized protein</fullName>
    </submittedName>
</protein>
<reference evidence="1 2" key="1">
    <citation type="journal article" date="2019" name="Commun. Biol.">
        <title>The bagworm genome reveals a unique fibroin gene that provides high tensile strength.</title>
        <authorList>
            <person name="Kono N."/>
            <person name="Nakamura H."/>
            <person name="Ohtoshi R."/>
            <person name="Tomita M."/>
            <person name="Numata K."/>
            <person name="Arakawa K."/>
        </authorList>
    </citation>
    <scope>NUCLEOTIDE SEQUENCE [LARGE SCALE GENOMIC DNA]</scope>
</reference>
<dbReference type="Proteomes" id="UP000299102">
    <property type="component" value="Unassembled WGS sequence"/>
</dbReference>
<dbReference type="EMBL" id="BGZK01000449">
    <property type="protein sequence ID" value="GBP44227.1"/>
    <property type="molecule type" value="Genomic_DNA"/>
</dbReference>
<evidence type="ECO:0000313" key="1">
    <source>
        <dbReference type="EMBL" id="GBP44227.1"/>
    </source>
</evidence>
<dbReference type="SUPFAM" id="SSF64465">
    <property type="entry name" value="Outer capsid protein sigma 3"/>
    <property type="match status" value="1"/>
</dbReference>
<accession>A0A4C1W279</accession>
<proteinExistence type="predicted"/>
<gene>
    <name evidence="1" type="ORF">EVAR_22111_1</name>
</gene>
<dbReference type="AlphaFoldDB" id="A0A4C1W279"/>
<sequence>MSVPPSVRSYVTVYAQVHKTCTYSTNVECTSGASGSWPIVERDCRICSISRAAFIPRARTMPMALDRPARIQRPLYGPTYRRSERWRCAPGANTMENFIQTRPRALRIGGCERCCRCLHYGRILRSLKFTSHRPHDPIPSPLRRAADQSIRRLPDAHTTAVADSRSRSEKALLRRERATRNLLRQRTEKRNRIVHALE</sequence>
<evidence type="ECO:0000313" key="2">
    <source>
        <dbReference type="Proteomes" id="UP000299102"/>
    </source>
</evidence>
<name>A0A4C1W279_EUMVA</name>
<organism evidence="1 2">
    <name type="scientific">Eumeta variegata</name>
    <name type="common">Bagworm moth</name>
    <name type="synonym">Eumeta japonica</name>
    <dbReference type="NCBI Taxonomy" id="151549"/>
    <lineage>
        <taxon>Eukaryota</taxon>
        <taxon>Metazoa</taxon>
        <taxon>Ecdysozoa</taxon>
        <taxon>Arthropoda</taxon>
        <taxon>Hexapoda</taxon>
        <taxon>Insecta</taxon>
        <taxon>Pterygota</taxon>
        <taxon>Neoptera</taxon>
        <taxon>Endopterygota</taxon>
        <taxon>Lepidoptera</taxon>
        <taxon>Glossata</taxon>
        <taxon>Ditrysia</taxon>
        <taxon>Tineoidea</taxon>
        <taxon>Psychidae</taxon>
        <taxon>Oiketicinae</taxon>
        <taxon>Eumeta</taxon>
    </lineage>
</organism>
<comment type="caution">
    <text evidence="1">The sequence shown here is derived from an EMBL/GenBank/DDBJ whole genome shotgun (WGS) entry which is preliminary data.</text>
</comment>
<dbReference type="InterPro" id="IPR023634">
    <property type="entry name" value="Reovirus_capsid_sigma-3_dom_sf"/>
</dbReference>